<evidence type="ECO:0000313" key="1">
    <source>
        <dbReference type="EMBL" id="SDI39060.1"/>
    </source>
</evidence>
<dbReference type="OrthoDB" id="9880780at2"/>
<dbReference type="RefSeq" id="WP_090692695.1">
    <property type="nucleotide sequence ID" value="NZ_CADERL010000008.1"/>
</dbReference>
<gene>
    <name evidence="1" type="ORF">SAMN05216466_1224</name>
</gene>
<organism evidence="1 2">
    <name type="scientific">Paraburkholderia phenazinium</name>
    <dbReference type="NCBI Taxonomy" id="60549"/>
    <lineage>
        <taxon>Bacteria</taxon>
        <taxon>Pseudomonadati</taxon>
        <taxon>Pseudomonadota</taxon>
        <taxon>Betaproteobacteria</taxon>
        <taxon>Burkholderiales</taxon>
        <taxon>Burkholderiaceae</taxon>
        <taxon>Paraburkholderia</taxon>
    </lineage>
</organism>
<protein>
    <submittedName>
        <fullName evidence="1">Uncharacterized protein</fullName>
    </submittedName>
</protein>
<evidence type="ECO:0000313" key="2">
    <source>
        <dbReference type="Proteomes" id="UP000199706"/>
    </source>
</evidence>
<dbReference type="AlphaFoldDB" id="A0A1G8K8C0"/>
<reference evidence="1 2" key="1">
    <citation type="submission" date="2016-10" db="EMBL/GenBank/DDBJ databases">
        <authorList>
            <person name="de Groot N.N."/>
        </authorList>
    </citation>
    <scope>NUCLEOTIDE SEQUENCE [LARGE SCALE GENOMIC DNA]</scope>
    <source>
        <strain evidence="1 2">LMG 2247</strain>
    </source>
</reference>
<sequence length="76" mass="8379">MHTTDRQLVIDVTTKVTVKQDGSVTTTVEHVDDALGADRTQMFRDFAAQENLDLTSQDQIEAVAGQFVEKFGPTLP</sequence>
<dbReference type="Proteomes" id="UP000199706">
    <property type="component" value="Unassembled WGS sequence"/>
</dbReference>
<proteinExistence type="predicted"/>
<name>A0A1G8K8C0_9BURK</name>
<accession>A0A1G8K8C0</accession>
<dbReference type="EMBL" id="FNCJ01000022">
    <property type="protein sequence ID" value="SDI39060.1"/>
    <property type="molecule type" value="Genomic_DNA"/>
</dbReference>